<accession>A0A3B7R3N5</accession>
<evidence type="ECO:0000256" key="1">
    <source>
        <dbReference type="SAM" id="MobiDB-lite"/>
    </source>
</evidence>
<dbReference type="AlphaFoldDB" id="A0A3B7R3N5"/>
<dbReference type="Proteomes" id="UP000262802">
    <property type="component" value="Chromosome"/>
</dbReference>
<protein>
    <submittedName>
        <fullName evidence="2">Uncharacterized protein</fullName>
    </submittedName>
</protein>
<dbReference type="OrthoDB" id="964393at2"/>
<proteinExistence type="predicted"/>
<evidence type="ECO:0000313" key="2">
    <source>
        <dbReference type="EMBL" id="AYA37950.1"/>
    </source>
</evidence>
<organism evidence="2 3">
    <name type="scientific">Hymenobacter oligotrophus</name>
    <dbReference type="NCBI Taxonomy" id="2319843"/>
    <lineage>
        <taxon>Bacteria</taxon>
        <taxon>Pseudomonadati</taxon>
        <taxon>Bacteroidota</taxon>
        <taxon>Cytophagia</taxon>
        <taxon>Cytophagales</taxon>
        <taxon>Hymenobacteraceae</taxon>
        <taxon>Hymenobacter</taxon>
    </lineage>
</organism>
<keyword evidence="3" id="KW-1185">Reference proteome</keyword>
<sequence>MPYKSNNTNKQSKENHGDPAGEGQPRAVGQLPVTNRDDETEERLEQLAKDAPQAHPNRNLNKPDLDKPSYGGGH</sequence>
<dbReference type="KEGG" id="hyh:D3Y59_13395"/>
<name>A0A3B7R3N5_9BACT</name>
<feature type="region of interest" description="Disordered" evidence="1">
    <location>
        <begin position="1"/>
        <end position="74"/>
    </location>
</feature>
<evidence type="ECO:0000313" key="3">
    <source>
        <dbReference type="Proteomes" id="UP000262802"/>
    </source>
</evidence>
<dbReference type="RefSeq" id="WP_059071635.1">
    <property type="nucleotide sequence ID" value="NZ_CP032317.1"/>
</dbReference>
<reference evidence="2 3" key="1">
    <citation type="submission" date="2018-09" db="EMBL/GenBank/DDBJ databases">
        <title>Hymenobacter medium sp. nov., isolated from R2A medium.</title>
        <authorList>
            <person name="Yingchao G."/>
        </authorList>
    </citation>
    <scope>NUCLEOTIDE SEQUENCE [LARGE SCALE GENOMIC DNA]</scope>
    <source>
        <strain evidence="3">sh-6</strain>
    </source>
</reference>
<feature type="compositionally biased region" description="Polar residues" evidence="1">
    <location>
        <begin position="1"/>
        <end position="10"/>
    </location>
</feature>
<gene>
    <name evidence="2" type="ORF">D3Y59_13395</name>
</gene>
<dbReference type="EMBL" id="CP032317">
    <property type="protein sequence ID" value="AYA37950.1"/>
    <property type="molecule type" value="Genomic_DNA"/>
</dbReference>